<keyword evidence="2" id="KW-1185">Reference proteome</keyword>
<name>A0A251PTY2_PRUPE</name>
<dbReference type="EMBL" id="CM007654">
    <property type="protein sequence ID" value="ONI14540.1"/>
    <property type="molecule type" value="Genomic_DNA"/>
</dbReference>
<dbReference type="OrthoDB" id="10590986at2759"/>
<sequence>MAGVYVSGTGRGGCRKPALYPLSLEASSLPISQLGNLDFYLDFSVESISQVAEDTLPTPPLGTSSVAADTALRLPAAQPPAHPFLSTSDTTAGTSPQLPAVLPPTPLFLSTSDITSGTSPQLPAVLPRGEIIDDSHKEDDVSISMGHLSEESMSWQDWENSFMAFKAFFDGGAKICEAITLGFHVDFPINLVRNLACAVFGVRAIHSMKLSHGSSEVKADADTLNIKQQELDSQRREVHAFSLAKCVTETTTRSSPRASFVLFGHSS</sequence>
<dbReference type="Proteomes" id="UP000006882">
    <property type="component" value="Chromosome G4"/>
</dbReference>
<evidence type="ECO:0000313" key="2">
    <source>
        <dbReference type="Proteomes" id="UP000006882"/>
    </source>
</evidence>
<gene>
    <name evidence="1" type="ORF">PRUPE_4G286200</name>
</gene>
<accession>A0A251PTY2</accession>
<dbReference type="AlphaFoldDB" id="A0A251PTY2"/>
<dbReference type="Gramene" id="ONI14540">
    <property type="protein sequence ID" value="ONI14540"/>
    <property type="gene ID" value="PRUPE_4G286200"/>
</dbReference>
<proteinExistence type="predicted"/>
<reference evidence="1 2" key="1">
    <citation type="journal article" date="2013" name="Nat. Genet.">
        <title>The high-quality draft genome of peach (Prunus persica) identifies unique patterns of genetic diversity, domestication and genome evolution.</title>
        <authorList>
            <consortium name="International Peach Genome Initiative"/>
            <person name="Verde I."/>
            <person name="Abbott A.G."/>
            <person name="Scalabrin S."/>
            <person name="Jung S."/>
            <person name="Shu S."/>
            <person name="Marroni F."/>
            <person name="Zhebentyayeva T."/>
            <person name="Dettori M.T."/>
            <person name="Grimwood J."/>
            <person name="Cattonaro F."/>
            <person name="Zuccolo A."/>
            <person name="Rossini L."/>
            <person name="Jenkins J."/>
            <person name="Vendramin E."/>
            <person name="Meisel L.A."/>
            <person name="Decroocq V."/>
            <person name="Sosinski B."/>
            <person name="Prochnik S."/>
            <person name="Mitros T."/>
            <person name="Policriti A."/>
            <person name="Cipriani G."/>
            <person name="Dondini L."/>
            <person name="Ficklin S."/>
            <person name="Goodstein D.M."/>
            <person name="Xuan P."/>
            <person name="Del Fabbro C."/>
            <person name="Aramini V."/>
            <person name="Copetti D."/>
            <person name="Gonzalez S."/>
            <person name="Horner D.S."/>
            <person name="Falchi R."/>
            <person name="Lucas S."/>
            <person name="Mica E."/>
            <person name="Maldonado J."/>
            <person name="Lazzari B."/>
            <person name="Bielenberg D."/>
            <person name="Pirona R."/>
            <person name="Miculan M."/>
            <person name="Barakat A."/>
            <person name="Testolin R."/>
            <person name="Stella A."/>
            <person name="Tartarini S."/>
            <person name="Tonutti P."/>
            <person name="Arus P."/>
            <person name="Orellana A."/>
            <person name="Wells C."/>
            <person name="Main D."/>
            <person name="Vizzotto G."/>
            <person name="Silva H."/>
            <person name="Salamini F."/>
            <person name="Schmutz J."/>
            <person name="Morgante M."/>
            <person name="Rokhsar D.S."/>
        </authorList>
    </citation>
    <scope>NUCLEOTIDE SEQUENCE [LARGE SCALE GENOMIC DNA]</scope>
    <source>
        <strain evidence="2">cv. Nemared</strain>
    </source>
</reference>
<evidence type="ECO:0000313" key="1">
    <source>
        <dbReference type="EMBL" id="ONI14540.1"/>
    </source>
</evidence>
<protein>
    <submittedName>
        <fullName evidence="1">Uncharacterized protein</fullName>
    </submittedName>
</protein>
<organism evidence="1 2">
    <name type="scientific">Prunus persica</name>
    <name type="common">Peach</name>
    <name type="synonym">Amygdalus persica</name>
    <dbReference type="NCBI Taxonomy" id="3760"/>
    <lineage>
        <taxon>Eukaryota</taxon>
        <taxon>Viridiplantae</taxon>
        <taxon>Streptophyta</taxon>
        <taxon>Embryophyta</taxon>
        <taxon>Tracheophyta</taxon>
        <taxon>Spermatophyta</taxon>
        <taxon>Magnoliopsida</taxon>
        <taxon>eudicotyledons</taxon>
        <taxon>Gunneridae</taxon>
        <taxon>Pentapetalae</taxon>
        <taxon>rosids</taxon>
        <taxon>fabids</taxon>
        <taxon>Rosales</taxon>
        <taxon>Rosaceae</taxon>
        <taxon>Amygdaloideae</taxon>
        <taxon>Amygdaleae</taxon>
        <taxon>Prunus</taxon>
    </lineage>
</organism>